<evidence type="ECO:0000256" key="1">
    <source>
        <dbReference type="ARBA" id="ARBA00023125"/>
    </source>
</evidence>
<dbReference type="Proteomes" id="UP001501666">
    <property type="component" value="Unassembled WGS sequence"/>
</dbReference>
<gene>
    <name evidence="4" type="ORF">GCM10010412_041190</name>
</gene>
<evidence type="ECO:0000313" key="4">
    <source>
        <dbReference type="EMBL" id="GAA2665149.1"/>
    </source>
</evidence>
<dbReference type="InterPro" id="IPR055370">
    <property type="entry name" value="Lsr2_DNA-bd"/>
</dbReference>
<proteinExistence type="predicted"/>
<feature type="domain" description="Lsr2 DNA-binding" evidence="3">
    <location>
        <begin position="154"/>
        <end position="188"/>
    </location>
</feature>
<keyword evidence="5" id="KW-1185">Reference proteome</keyword>
<feature type="region of interest" description="Disordered" evidence="2">
    <location>
        <begin position="125"/>
        <end position="159"/>
    </location>
</feature>
<dbReference type="EMBL" id="BAAATE010000010">
    <property type="protein sequence ID" value="GAA2665149.1"/>
    <property type="molecule type" value="Genomic_DNA"/>
</dbReference>
<evidence type="ECO:0000259" key="3">
    <source>
        <dbReference type="Pfam" id="PF23359"/>
    </source>
</evidence>
<name>A0ABN3S0M5_9ACTN</name>
<evidence type="ECO:0000256" key="2">
    <source>
        <dbReference type="SAM" id="MobiDB-lite"/>
    </source>
</evidence>
<protein>
    <recommendedName>
        <fullName evidence="3">Lsr2 DNA-binding domain-containing protein</fullName>
    </recommendedName>
</protein>
<comment type="caution">
    <text evidence="4">The sequence shown here is derived from an EMBL/GenBank/DDBJ whole genome shotgun (WGS) entry which is preliminary data.</text>
</comment>
<dbReference type="Gene3D" id="4.10.320.10">
    <property type="entry name" value="E3-binding domain"/>
    <property type="match status" value="1"/>
</dbReference>
<dbReference type="Pfam" id="PF23359">
    <property type="entry name" value="Lsr2_DNA-bd"/>
    <property type="match status" value="1"/>
</dbReference>
<reference evidence="4 5" key="1">
    <citation type="journal article" date="2019" name="Int. J. Syst. Evol. Microbiol.">
        <title>The Global Catalogue of Microorganisms (GCM) 10K type strain sequencing project: providing services to taxonomists for standard genome sequencing and annotation.</title>
        <authorList>
            <consortium name="The Broad Institute Genomics Platform"/>
            <consortium name="The Broad Institute Genome Sequencing Center for Infectious Disease"/>
            <person name="Wu L."/>
            <person name="Ma J."/>
        </authorList>
    </citation>
    <scope>NUCLEOTIDE SEQUENCE [LARGE SCALE GENOMIC DNA]</scope>
    <source>
        <strain evidence="4 5">JCM 6835</strain>
    </source>
</reference>
<evidence type="ECO:0000313" key="5">
    <source>
        <dbReference type="Proteomes" id="UP001501666"/>
    </source>
</evidence>
<accession>A0ABN3S0M5</accession>
<dbReference type="RefSeq" id="WP_346148620.1">
    <property type="nucleotide sequence ID" value="NZ_BAAATE010000010.1"/>
</dbReference>
<keyword evidence="1" id="KW-0238">DNA-binding</keyword>
<sequence>MKIELKVCAICYLGGEGVVTPVQDTPPLNFSYSYDEETGEFSVTFAPIKQVDKSQLGDRSMAMCQKHGDNFGGLFETFRQKVAALELLASKQDGDYVEPEQDDEADEYDQADEGTDPLAAVADLVNEPEPQPEPEPEPKPEPVRTNLRKRRNRSSETTEIRAWGKANGWDVADRGALPIDLVERYKAAHDL</sequence>
<dbReference type="InterPro" id="IPR036625">
    <property type="entry name" value="E3-bd_dom_sf"/>
</dbReference>
<organism evidence="4 5">
    <name type="scientific">Nonomuraea recticatena</name>
    <dbReference type="NCBI Taxonomy" id="46178"/>
    <lineage>
        <taxon>Bacteria</taxon>
        <taxon>Bacillati</taxon>
        <taxon>Actinomycetota</taxon>
        <taxon>Actinomycetes</taxon>
        <taxon>Streptosporangiales</taxon>
        <taxon>Streptosporangiaceae</taxon>
        <taxon>Nonomuraea</taxon>
    </lineage>
</organism>